<keyword evidence="2" id="KW-1185">Reference proteome</keyword>
<name>A0A2L2U470_9HYPO</name>
<dbReference type="STRING" id="56646.A0A2L2U470"/>
<protein>
    <recommendedName>
        <fullName evidence="3">F-box domain-containing protein</fullName>
    </recommendedName>
</protein>
<accession>A0A2L2U470</accession>
<proteinExistence type="predicted"/>
<dbReference type="OrthoDB" id="5279008at2759"/>
<dbReference type="Proteomes" id="UP000245910">
    <property type="component" value="Chromosome III"/>
</dbReference>
<evidence type="ECO:0000313" key="2">
    <source>
        <dbReference type="Proteomes" id="UP000245910"/>
    </source>
</evidence>
<evidence type="ECO:0000313" key="1">
    <source>
        <dbReference type="EMBL" id="CEI70990.1"/>
    </source>
</evidence>
<dbReference type="AlphaFoldDB" id="A0A2L2U470"/>
<reference evidence="2" key="1">
    <citation type="submission" date="2014-10" db="EMBL/GenBank/DDBJ databases">
        <authorList>
            <person name="King R."/>
        </authorList>
    </citation>
    <scope>NUCLEOTIDE SEQUENCE [LARGE SCALE GENOMIC DNA]</scope>
    <source>
        <strain evidence="2">A3/5</strain>
    </source>
</reference>
<sequence length="409" mass="46610">MATLPQLPTVVLKILAELLSSDFLPFRQTCKKIRDGTAHFFEHKYFETRSVMFERRSLQTLIDISEHHTLRGKIRILEICPNHFQPLDELRVTEPAIAALKYFEILCGEIGSREDSEAIKEDRLSRLNEKAYCEYLEDQEQLLRTGDDIALLKQAMKNLTRCESVCLTDGNPWGLEHLRERIGIYPQKSLSFKSSTSEKLVEHMIQATLAAIAMTELHIQTLDISPGFQMNNARCIHPGMLIRSSALLSGSPMKHICRLYLVLDKHSGLENTSKWAPSLVQFIESFPSLSHLCLGFDDSDDMGRFSELCTTLLIPNLEMLSLRSINCASMDLAFFLLRHQKTLRRIQLDWVMLTDGIKSWRWLFEVVRDSLDITSLGTRGCSGQHSYVVPELEDIDAHCLTDVLGSLPI</sequence>
<organism evidence="1 2">
    <name type="scientific">Fusarium venenatum</name>
    <dbReference type="NCBI Taxonomy" id="56646"/>
    <lineage>
        <taxon>Eukaryota</taxon>
        <taxon>Fungi</taxon>
        <taxon>Dikarya</taxon>
        <taxon>Ascomycota</taxon>
        <taxon>Pezizomycotina</taxon>
        <taxon>Sordariomycetes</taxon>
        <taxon>Hypocreomycetidae</taxon>
        <taxon>Hypocreales</taxon>
        <taxon>Nectriaceae</taxon>
        <taxon>Fusarium</taxon>
    </lineage>
</organism>
<dbReference type="EMBL" id="LN649231">
    <property type="protein sequence ID" value="CEI70990.1"/>
    <property type="molecule type" value="Genomic_DNA"/>
</dbReference>
<evidence type="ECO:0008006" key="3">
    <source>
        <dbReference type="Google" id="ProtNLM"/>
    </source>
</evidence>